<reference evidence="6 7" key="1">
    <citation type="submission" date="2020-08" db="EMBL/GenBank/DDBJ databases">
        <title>A novel species.</title>
        <authorList>
            <person name="Gao J."/>
        </authorList>
    </citation>
    <scope>NUCLEOTIDE SEQUENCE [LARGE SCALE GENOMIC DNA]</scope>
    <source>
        <strain evidence="6 7">CRXT-G-22</strain>
    </source>
</reference>
<feature type="region of interest" description="Disordered" evidence="3">
    <location>
        <begin position="347"/>
        <end position="398"/>
    </location>
</feature>
<dbReference type="InterPro" id="IPR050194">
    <property type="entry name" value="Glycosyltransferase_grp1"/>
</dbReference>
<feature type="domain" description="Glycosyltransferase subfamily 4-like N-terminal" evidence="5">
    <location>
        <begin position="1"/>
        <end position="148"/>
    </location>
</feature>
<dbReference type="GO" id="GO:0016757">
    <property type="term" value="F:glycosyltransferase activity"/>
    <property type="evidence" value="ECO:0007669"/>
    <property type="project" value="UniProtKB-KW"/>
</dbReference>
<organism evidence="6 7">
    <name type="scientific">Streptomyces roseirectus</name>
    <dbReference type="NCBI Taxonomy" id="2768066"/>
    <lineage>
        <taxon>Bacteria</taxon>
        <taxon>Bacillati</taxon>
        <taxon>Actinomycetota</taxon>
        <taxon>Actinomycetes</taxon>
        <taxon>Kitasatosporales</taxon>
        <taxon>Streptomycetaceae</taxon>
        <taxon>Streptomyces</taxon>
    </lineage>
</organism>
<keyword evidence="1" id="KW-0328">Glycosyltransferase</keyword>
<name>A0A7H0ITE1_9ACTN</name>
<accession>A0A7H0ITE1</accession>
<dbReference type="Proteomes" id="UP000516052">
    <property type="component" value="Chromosome"/>
</dbReference>
<evidence type="ECO:0000256" key="2">
    <source>
        <dbReference type="ARBA" id="ARBA00022679"/>
    </source>
</evidence>
<proteinExistence type="predicted"/>
<dbReference type="Pfam" id="PF13439">
    <property type="entry name" value="Glyco_transf_4"/>
    <property type="match status" value="1"/>
</dbReference>
<dbReference type="AlphaFoldDB" id="A0A7H0ITE1"/>
<dbReference type="KEGG" id="sroi:IAG44_34795"/>
<keyword evidence="2 6" id="KW-0808">Transferase</keyword>
<dbReference type="InterPro" id="IPR028098">
    <property type="entry name" value="Glyco_trans_4-like_N"/>
</dbReference>
<dbReference type="PANTHER" id="PTHR45947">
    <property type="entry name" value="SULFOQUINOVOSYL TRANSFERASE SQD2"/>
    <property type="match status" value="1"/>
</dbReference>
<dbReference type="EMBL" id="CP060828">
    <property type="protein sequence ID" value="QNP76057.1"/>
    <property type="molecule type" value="Genomic_DNA"/>
</dbReference>
<evidence type="ECO:0000259" key="4">
    <source>
        <dbReference type="Pfam" id="PF00534"/>
    </source>
</evidence>
<protein>
    <submittedName>
        <fullName evidence="6">Glycosyltransferase family 4 protein</fullName>
    </submittedName>
</protein>
<keyword evidence="7" id="KW-1185">Reference proteome</keyword>
<evidence type="ECO:0000256" key="1">
    <source>
        <dbReference type="ARBA" id="ARBA00022676"/>
    </source>
</evidence>
<evidence type="ECO:0000256" key="3">
    <source>
        <dbReference type="SAM" id="MobiDB-lite"/>
    </source>
</evidence>
<evidence type="ECO:0000313" key="6">
    <source>
        <dbReference type="EMBL" id="QNP76057.1"/>
    </source>
</evidence>
<dbReference type="GO" id="GO:1901137">
    <property type="term" value="P:carbohydrate derivative biosynthetic process"/>
    <property type="evidence" value="ECO:0007669"/>
    <property type="project" value="UniProtKB-ARBA"/>
</dbReference>
<dbReference type="Gene3D" id="3.40.50.2000">
    <property type="entry name" value="Glycogen Phosphorylase B"/>
    <property type="match status" value="2"/>
</dbReference>
<dbReference type="Pfam" id="PF00534">
    <property type="entry name" value="Glycos_transf_1"/>
    <property type="match status" value="1"/>
</dbReference>
<evidence type="ECO:0000313" key="7">
    <source>
        <dbReference type="Proteomes" id="UP000516052"/>
    </source>
</evidence>
<evidence type="ECO:0000259" key="5">
    <source>
        <dbReference type="Pfam" id="PF13439"/>
    </source>
</evidence>
<feature type="domain" description="Glycosyl transferase family 1" evidence="4">
    <location>
        <begin position="162"/>
        <end position="317"/>
    </location>
</feature>
<sequence>MEVQVEALARAQSDTGQTVHVVTGTPDRGPGADVSFPFAVHRVRASELRGLLTSLRPDAVHIHVSVVSPFAWRAARITGELSVPAVLTVHSMWDSPVRLLYRTIAALGRWRRGLVVTAVSTPVGRQVAKALPGSVRIMVVPNGVDTGRWTVDAAQRTRGGAEFHVVSVGRLARRRQPMALLRVLRESHARLSPGVGMRATIVGAGPRRSAMKRYLRRHRMDGWVDLVGAHDRAGVHRVLSTADAYLNVTGREAFGLAVLEARCAGLPVVARSTTGVADFIEHGREGLLGRRLEDLVDQLTRIGRDGLLRERIAEHNRSTRPTTCSWPFVLERLQDCYDQAAELAWTRADDQPRTDKETRWRPLSTSPASPGATSYTCASGSPTALPPASPMTSSAQRG</sequence>
<gene>
    <name evidence="6" type="ORF">IAG44_34795</name>
</gene>
<dbReference type="SUPFAM" id="SSF53756">
    <property type="entry name" value="UDP-Glycosyltransferase/glycogen phosphorylase"/>
    <property type="match status" value="1"/>
</dbReference>
<dbReference type="InterPro" id="IPR001296">
    <property type="entry name" value="Glyco_trans_1"/>
</dbReference>
<dbReference type="PANTHER" id="PTHR45947:SF3">
    <property type="entry name" value="SULFOQUINOVOSYL TRANSFERASE SQD2"/>
    <property type="match status" value="1"/>
</dbReference>
<feature type="compositionally biased region" description="Basic and acidic residues" evidence="3">
    <location>
        <begin position="347"/>
        <end position="360"/>
    </location>
</feature>
<feature type="compositionally biased region" description="Polar residues" evidence="3">
    <location>
        <begin position="363"/>
        <end position="382"/>
    </location>
</feature>
<dbReference type="CDD" id="cd03801">
    <property type="entry name" value="GT4_PimA-like"/>
    <property type="match status" value="1"/>
</dbReference>